<dbReference type="Pfam" id="PF00026">
    <property type="entry name" value="Asp"/>
    <property type="match status" value="1"/>
</dbReference>
<keyword evidence="1" id="KW-0064">Aspartyl protease</keyword>
<dbReference type="Proteomes" id="UP000812287">
    <property type="component" value="Unassembled WGS sequence"/>
</dbReference>
<dbReference type="GeneID" id="66100988"/>
<dbReference type="RefSeq" id="XP_043046684.1">
    <property type="nucleotide sequence ID" value="XM_043178694.1"/>
</dbReference>
<keyword evidence="1" id="KW-0378">Hydrolase</keyword>
<dbReference type="InterPro" id="IPR033121">
    <property type="entry name" value="PEPTIDASE_A1"/>
</dbReference>
<dbReference type="EMBL" id="MU250523">
    <property type="protein sequence ID" value="KAG7453184.1"/>
    <property type="molecule type" value="Genomic_DNA"/>
</dbReference>
<comment type="caution">
    <text evidence="3">The sequence shown here is derived from an EMBL/GenBank/DDBJ whole genome shotgun (WGS) entry which is preliminary data.</text>
</comment>
<organism evidence="3 4">
    <name type="scientific">Guyanagaster necrorhizus</name>
    <dbReference type="NCBI Taxonomy" id="856835"/>
    <lineage>
        <taxon>Eukaryota</taxon>
        <taxon>Fungi</taxon>
        <taxon>Dikarya</taxon>
        <taxon>Basidiomycota</taxon>
        <taxon>Agaricomycotina</taxon>
        <taxon>Agaricomycetes</taxon>
        <taxon>Agaricomycetidae</taxon>
        <taxon>Agaricales</taxon>
        <taxon>Marasmiineae</taxon>
        <taxon>Physalacriaceae</taxon>
        <taxon>Guyanagaster</taxon>
    </lineage>
</organism>
<dbReference type="GO" id="GO:0004190">
    <property type="term" value="F:aspartic-type endopeptidase activity"/>
    <property type="evidence" value="ECO:0007669"/>
    <property type="project" value="UniProtKB-KW"/>
</dbReference>
<keyword evidence="1" id="KW-0645">Protease</keyword>
<keyword evidence="4" id="KW-1185">Reference proteome</keyword>
<accession>A0A9P8AYS1</accession>
<sequence>MNNMVGIYLAPIQQLDNVNGELSCPITTTSPASEYWCVDQSISYDNTTAIFSSAAGIVDTGTTLVYLASDAFEKYHWQSATRAGATIDSATGLLRISSSQYSNLSSLYFRINSITYELTPNAQIWPRSLSEATLVVSILLLMNLDEIFPKTSNSSAVMLSWRDSTPSIIRRTR</sequence>
<reference evidence="3" key="1">
    <citation type="submission" date="2020-11" db="EMBL/GenBank/DDBJ databases">
        <title>Adaptations for nitrogen fixation in a non-lichenized fungal sporocarp promotes dispersal by wood-feeding termites.</title>
        <authorList>
            <consortium name="DOE Joint Genome Institute"/>
            <person name="Koch R.A."/>
            <person name="Yoon G."/>
            <person name="Arayal U."/>
            <person name="Lail K."/>
            <person name="Amirebrahimi M."/>
            <person name="Labutti K."/>
            <person name="Lipzen A."/>
            <person name="Riley R."/>
            <person name="Barry K."/>
            <person name="Henrissat B."/>
            <person name="Grigoriev I.V."/>
            <person name="Herr J.R."/>
            <person name="Aime M.C."/>
        </authorList>
    </citation>
    <scope>NUCLEOTIDE SEQUENCE</scope>
    <source>
        <strain evidence="3">MCA 3950</strain>
    </source>
</reference>
<name>A0A9P8AYS1_9AGAR</name>
<dbReference type="GO" id="GO:0006508">
    <property type="term" value="P:proteolysis"/>
    <property type="evidence" value="ECO:0007669"/>
    <property type="project" value="InterPro"/>
</dbReference>
<feature type="domain" description="Peptidase A1" evidence="2">
    <location>
        <begin position="28"/>
        <end position="132"/>
    </location>
</feature>
<evidence type="ECO:0000313" key="4">
    <source>
        <dbReference type="Proteomes" id="UP000812287"/>
    </source>
</evidence>
<dbReference type="AlphaFoldDB" id="A0A9P8AYS1"/>
<proteinExistence type="predicted"/>
<protein>
    <recommendedName>
        <fullName evidence="2">Peptidase A1 domain-containing protein</fullName>
    </recommendedName>
</protein>
<dbReference type="PROSITE" id="PS00141">
    <property type="entry name" value="ASP_PROTEASE"/>
    <property type="match status" value="1"/>
</dbReference>
<gene>
    <name evidence="3" type="ORF">BT62DRAFT_1070842</name>
</gene>
<dbReference type="SUPFAM" id="SSF50630">
    <property type="entry name" value="Acid proteases"/>
    <property type="match status" value="1"/>
</dbReference>
<dbReference type="OrthoDB" id="660550at2759"/>
<dbReference type="Gene3D" id="2.40.70.10">
    <property type="entry name" value="Acid Proteases"/>
    <property type="match status" value="1"/>
</dbReference>
<evidence type="ECO:0000259" key="2">
    <source>
        <dbReference type="Pfam" id="PF00026"/>
    </source>
</evidence>
<dbReference type="InterPro" id="IPR021109">
    <property type="entry name" value="Peptidase_aspartic_dom_sf"/>
</dbReference>
<evidence type="ECO:0000313" key="3">
    <source>
        <dbReference type="EMBL" id="KAG7453184.1"/>
    </source>
</evidence>
<evidence type="ECO:0000256" key="1">
    <source>
        <dbReference type="ARBA" id="ARBA00022750"/>
    </source>
</evidence>
<dbReference type="InterPro" id="IPR001969">
    <property type="entry name" value="Aspartic_peptidase_AS"/>
</dbReference>